<dbReference type="GO" id="GO:0008652">
    <property type="term" value="P:amino acid biosynthetic process"/>
    <property type="evidence" value="ECO:0007669"/>
    <property type="project" value="UniProtKB-KW"/>
</dbReference>
<dbReference type="InterPro" id="IPR030960">
    <property type="entry name" value="DHQS/DOIS_N"/>
</dbReference>
<dbReference type="GO" id="GO:0046872">
    <property type="term" value="F:metal ion binding"/>
    <property type="evidence" value="ECO:0007669"/>
    <property type="project" value="UniProtKB-KW"/>
</dbReference>
<sequence>MKTLKVHGAAGDSNILVGEGLQNLRNYIPAEHAIIITDTNVRDLYQQDFPPCDVITIGTGENIKNLDTVRYIYEKLVELNAERSAFIVGIGGGIVCDIAGFTASTYLRGIRFGFVSSTLLSQVDASVGGKNGVNFGGYKNMIGVFNQPEFVICDIDLLQTLPAQEIYCGLAEIVKHAALGDAGMFNYIEKHCQKALALDSEVTAKLVYDSIVIKSSIVNQDEKEQGERRKLNFGHTFGHAFEKTTGVPHGEAVAAGMVIAAKLSAQRGYLPLQEAQRIEKLLAKLKLPTKIHAPKSALLEALGKDKKRQGEQIHFVLLDEIGHAFVEMISIAELETAIDDLGI</sequence>
<dbReference type="PANTHER" id="PTHR43622:SF1">
    <property type="entry name" value="3-DEHYDROQUINATE SYNTHASE"/>
    <property type="match status" value="1"/>
</dbReference>
<dbReference type="PIRSF" id="PIRSF001455">
    <property type="entry name" value="DHQ_synth"/>
    <property type="match status" value="1"/>
</dbReference>
<evidence type="ECO:0000256" key="6">
    <source>
        <dbReference type="ARBA" id="ARBA00023027"/>
    </source>
</evidence>
<dbReference type="AlphaFoldDB" id="A0A8J6NWJ5"/>
<feature type="binding site" evidence="9">
    <location>
        <position position="235"/>
    </location>
    <ligand>
        <name>Zn(2+)</name>
        <dbReference type="ChEBI" id="CHEBI:29105"/>
    </ligand>
</feature>
<dbReference type="UniPathway" id="UPA00053">
    <property type="reaction ID" value="UER00085"/>
</dbReference>
<accession>A0A8J6NWJ5</accession>
<feature type="binding site" evidence="9">
    <location>
        <position position="139"/>
    </location>
    <ligand>
        <name>NAD(+)</name>
        <dbReference type="ChEBI" id="CHEBI:57540"/>
    </ligand>
</feature>
<evidence type="ECO:0000256" key="4">
    <source>
        <dbReference type="ARBA" id="ARBA00022741"/>
    </source>
</evidence>
<dbReference type="GO" id="GO:0009423">
    <property type="term" value="P:chorismate biosynthetic process"/>
    <property type="evidence" value="ECO:0007669"/>
    <property type="project" value="UniProtKB-UniRule"/>
</dbReference>
<dbReference type="GO" id="GO:0003856">
    <property type="term" value="F:3-dehydroquinate synthase activity"/>
    <property type="evidence" value="ECO:0007669"/>
    <property type="project" value="UniProtKB-UniRule"/>
</dbReference>
<dbReference type="PANTHER" id="PTHR43622">
    <property type="entry name" value="3-DEHYDROQUINATE SYNTHASE"/>
    <property type="match status" value="1"/>
</dbReference>
<keyword evidence="4 9" id="KW-0547">Nucleotide-binding</keyword>
<keyword evidence="5 9" id="KW-0862">Zinc</keyword>
<comment type="pathway">
    <text evidence="9">Metabolic intermediate biosynthesis; chorismate biosynthesis; chorismate from D-erythrose 4-phosphate and phosphoenolpyruvate: step 2/7.</text>
</comment>
<reference evidence="13 14" key="1">
    <citation type="submission" date="2020-08" db="EMBL/GenBank/DDBJ databases">
        <title>Bridging the membrane lipid divide: bacteria of the FCB group superphylum have the potential to synthesize archaeal ether lipids.</title>
        <authorList>
            <person name="Villanueva L."/>
            <person name="Von Meijenfeldt F.A.B."/>
            <person name="Westbye A.B."/>
            <person name="Yadav S."/>
            <person name="Hopmans E.C."/>
            <person name="Dutilh B.E."/>
            <person name="Sinninghe Damste J.S."/>
        </authorList>
    </citation>
    <scope>NUCLEOTIDE SEQUENCE [LARGE SCALE GENOMIC DNA]</scope>
    <source>
        <strain evidence="13">NIOZ-UU17</strain>
    </source>
</reference>
<protein>
    <recommendedName>
        <fullName evidence="9 10">3-dehydroquinate synthase</fullName>
        <shortName evidence="9">DHQS</shortName>
        <ecNumber evidence="9 10">4.2.3.4</ecNumber>
    </recommendedName>
</protein>
<feature type="binding site" evidence="9">
    <location>
        <position position="130"/>
    </location>
    <ligand>
        <name>NAD(+)</name>
        <dbReference type="ChEBI" id="CHEBI:57540"/>
    </ligand>
</feature>
<dbReference type="Proteomes" id="UP000605201">
    <property type="component" value="Unassembled WGS sequence"/>
</dbReference>
<dbReference type="Pfam" id="PF24621">
    <property type="entry name" value="DHQS_C"/>
    <property type="match status" value="1"/>
</dbReference>
<evidence type="ECO:0000313" key="14">
    <source>
        <dbReference type="Proteomes" id="UP000605201"/>
    </source>
</evidence>
<dbReference type="GO" id="GO:0005737">
    <property type="term" value="C:cytoplasm"/>
    <property type="evidence" value="ECO:0007669"/>
    <property type="project" value="UniProtKB-SubCell"/>
</dbReference>
<evidence type="ECO:0000313" key="13">
    <source>
        <dbReference type="EMBL" id="MBC8434023.1"/>
    </source>
</evidence>
<dbReference type="CDD" id="cd08195">
    <property type="entry name" value="DHQS"/>
    <property type="match status" value="1"/>
</dbReference>
<evidence type="ECO:0000256" key="9">
    <source>
        <dbReference type="HAMAP-Rule" id="MF_00110"/>
    </source>
</evidence>
<dbReference type="InterPro" id="IPR050071">
    <property type="entry name" value="Dehydroquinate_synthase"/>
</dbReference>
<comment type="subcellular location">
    <subcellularLocation>
        <location evidence="9">Cytoplasm</location>
    </subcellularLocation>
</comment>
<dbReference type="HAMAP" id="MF_00110">
    <property type="entry name" value="DHQ_synthase"/>
    <property type="match status" value="1"/>
</dbReference>
<dbReference type="EMBL" id="JACNIG010000371">
    <property type="protein sequence ID" value="MBC8434023.1"/>
    <property type="molecule type" value="Genomic_DNA"/>
</dbReference>
<organism evidence="13 14">
    <name type="scientific">Candidatus Desulfatibia vada</name>
    <dbReference type="NCBI Taxonomy" id="2841696"/>
    <lineage>
        <taxon>Bacteria</taxon>
        <taxon>Pseudomonadati</taxon>
        <taxon>Thermodesulfobacteriota</taxon>
        <taxon>Desulfobacteria</taxon>
        <taxon>Desulfobacterales</taxon>
        <taxon>Desulfobacterales incertae sedis</taxon>
        <taxon>Candidatus Desulfatibia</taxon>
    </lineage>
</organism>
<evidence type="ECO:0000256" key="3">
    <source>
        <dbReference type="ARBA" id="ARBA00022723"/>
    </source>
</evidence>
<evidence type="ECO:0000256" key="8">
    <source>
        <dbReference type="ARBA" id="ARBA00023285"/>
    </source>
</evidence>
<dbReference type="SUPFAM" id="SSF56796">
    <property type="entry name" value="Dehydroquinate synthase-like"/>
    <property type="match status" value="1"/>
</dbReference>
<comment type="caution">
    <text evidence="13">The sequence shown here is derived from an EMBL/GenBank/DDBJ whole genome shotgun (WGS) entry which is preliminary data.</text>
</comment>
<dbReference type="Pfam" id="PF01761">
    <property type="entry name" value="DHQ_synthase"/>
    <property type="match status" value="1"/>
</dbReference>
<evidence type="ECO:0000256" key="1">
    <source>
        <dbReference type="ARBA" id="ARBA00001911"/>
    </source>
</evidence>
<evidence type="ECO:0000259" key="12">
    <source>
        <dbReference type="Pfam" id="PF24621"/>
    </source>
</evidence>
<dbReference type="InterPro" id="IPR056179">
    <property type="entry name" value="DHQS_C"/>
</dbReference>
<keyword evidence="6 9" id="KW-0520">NAD</keyword>
<dbReference type="EC" id="4.2.3.4" evidence="9 10"/>
<dbReference type="InterPro" id="IPR030963">
    <property type="entry name" value="DHQ_synth_fam"/>
</dbReference>
<dbReference type="GO" id="GO:0000166">
    <property type="term" value="F:nucleotide binding"/>
    <property type="evidence" value="ECO:0007669"/>
    <property type="project" value="UniProtKB-KW"/>
</dbReference>
<keyword evidence="9" id="KW-0028">Amino-acid biosynthesis</keyword>
<comment type="caution">
    <text evidence="9">Lacks conserved residue(s) required for the propagation of feature annotation.</text>
</comment>
<name>A0A8J6NWJ5_9BACT</name>
<feature type="binding site" evidence="9">
    <location>
        <position position="172"/>
    </location>
    <ligand>
        <name>Zn(2+)</name>
        <dbReference type="ChEBI" id="CHEBI:29105"/>
    </ligand>
</feature>
<evidence type="ECO:0000256" key="5">
    <source>
        <dbReference type="ARBA" id="ARBA00022833"/>
    </source>
</evidence>
<comment type="similarity">
    <text evidence="9">Belongs to the sugar phosphate cyclases superfamily. Dehydroquinate synthase family.</text>
</comment>
<evidence type="ECO:0000256" key="7">
    <source>
        <dbReference type="ARBA" id="ARBA00023239"/>
    </source>
</evidence>
<comment type="catalytic activity">
    <reaction evidence="9">
        <text>7-phospho-2-dehydro-3-deoxy-D-arabino-heptonate = 3-dehydroquinate + phosphate</text>
        <dbReference type="Rhea" id="RHEA:21968"/>
        <dbReference type="ChEBI" id="CHEBI:32364"/>
        <dbReference type="ChEBI" id="CHEBI:43474"/>
        <dbReference type="ChEBI" id="CHEBI:58394"/>
        <dbReference type="EC" id="4.2.3.4"/>
    </reaction>
</comment>
<keyword evidence="3 9" id="KW-0479">Metal-binding</keyword>
<dbReference type="Gene3D" id="3.40.50.1970">
    <property type="match status" value="1"/>
</dbReference>
<dbReference type="Gene3D" id="1.20.1090.10">
    <property type="entry name" value="Dehydroquinate synthase-like - alpha domain"/>
    <property type="match status" value="1"/>
</dbReference>
<evidence type="ECO:0000256" key="2">
    <source>
        <dbReference type="ARBA" id="ARBA00003485"/>
    </source>
</evidence>
<evidence type="ECO:0000256" key="10">
    <source>
        <dbReference type="NCBIfam" id="TIGR01357"/>
    </source>
</evidence>
<comment type="cofactor">
    <cofactor evidence="1 9">
        <name>NAD(+)</name>
        <dbReference type="ChEBI" id="CHEBI:57540"/>
    </cofactor>
</comment>
<keyword evidence="8 9" id="KW-0170">Cobalt</keyword>
<feature type="domain" description="3-dehydroquinate synthase N-terminal" evidence="11">
    <location>
        <begin position="55"/>
        <end position="166"/>
    </location>
</feature>
<evidence type="ECO:0000259" key="11">
    <source>
        <dbReference type="Pfam" id="PF01761"/>
    </source>
</evidence>
<comment type="cofactor">
    <cofactor evidence="9">
        <name>Co(2+)</name>
        <dbReference type="ChEBI" id="CHEBI:48828"/>
    </cofactor>
    <cofactor evidence="9">
        <name>Zn(2+)</name>
        <dbReference type="ChEBI" id="CHEBI:29105"/>
    </cofactor>
    <text evidence="9">Binds 1 divalent metal cation per subunit. Can use either Co(2+) or Zn(2+).</text>
</comment>
<keyword evidence="7 9" id="KW-0456">Lyase</keyword>
<feature type="binding site" evidence="9">
    <location>
        <position position="249"/>
    </location>
    <ligand>
        <name>Zn(2+)</name>
        <dbReference type="ChEBI" id="CHEBI:29105"/>
    </ligand>
</feature>
<keyword evidence="9" id="KW-0963">Cytoplasm</keyword>
<dbReference type="NCBIfam" id="TIGR01357">
    <property type="entry name" value="aroB"/>
    <property type="match status" value="1"/>
</dbReference>
<gene>
    <name evidence="9 13" type="primary">aroB</name>
    <name evidence="13" type="ORF">H8D96_19100</name>
</gene>
<dbReference type="GO" id="GO:0009073">
    <property type="term" value="P:aromatic amino acid family biosynthetic process"/>
    <property type="evidence" value="ECO:0007669"/>
    <property type="project" value="UniProtKB-KW"/>
</dbReference>
<keyword evidence="9" id="KW-0057">Aromatic amino acid biosynthesis</keyword>
<feature type="domain" description="3-dehydroquinate synthase C-terminal" evidence="12">
    <location>
        <begin position="169"/>
        <end position="307"/>
    </location>
</feature>
<proteinExistence type="inferred from homology"/>
<comment type="function">
    <text evidence="2 9">Catalyzes the conversion of 3-deoxy-D-arabino-heptulosonate 7-phosphate (DAHP) to dehydroquinate (DHQ).</text>
</comment>
<dbReference type="InterPro" id="IPR016037">
    <property type="entry name" value="DHQ_synth_AroB"/>
</dbReference>